<dbReference type="Proteomes" id="UP000037023">
    <property type="component" value="Unassembled WGS sequence"/>
</dbReference>
<evidence type="ECO:0000256" key="4">
    <source>
        <dbReference type="ARBA" id="ARBA00022475"/>
    </source>
</evidence>
<dbReference type="PANTHER" id="PTHR43297">
    <property type="entry name" value="OLIGOPEPTIDE TRANSPORT ATP-BINDING PROTEIN APPD"/>
    <property type="match status" value="1"/>
</dbReference>
<dbReference type="GO" id="GO:0005886">
    <property type="term" value="C:plasma membrane"/>
    <property type="evidence" value="ECO:0007669"/>
    <property type="project" value="UniProtKB-SubCell"/>
</dbReference>
<feature type="domain" description="ABC transporter" evidence="9">
    <location>
        <begin position="363"/>
        <end position="599"/>
    </location>
</feature>
<sequence>MTLLDISRLGVTFHTDSDEPPVRAVDEVNLHLDTGETLAIVGESGSGKTVTALSLLGLNPPPPLCETTGSILLDGTDLRGLDRRFWREVRGKRVAMVFQDPGTALNPLLTIGTQIMDAVRAHERMSREQARKRAVEALTQARMPEPEKRLTQYVHELSGGMRQRAAIALAIAARPRLLIADEPTTALDAAVQAEIMTMLRSLCDDLGMGLILITHDLGVVAEQTDRIAVMYAGRIVESGPTAQVLADPRMPYTQALLAATPRLDAPARTRLASIEGRPPRLSDRPPGCSFAARCPVRTDGCESVVPPLLTVGENHAAACLFADAPRERPLPLPVTTDDLPQDAEQEGGTPLVEFDATDLRYPVRTGALRRITGHVDAVQQVSLKVEPGRTLALVGESGSGKTSLTKMLLRLETPSGGTVRYDGIDVRRPSASELRRLQREIQVVFQNPYASLDPRMTVREILAEPMRVHGLDTAEPELVRLLQDVGLDAYALDRFPSAFSGGQRQRIAIARALSLQPRLIVCDEAVSALDVSVQAQILNLLADLQAAHGMAYLFITHDLAVVRSVAHRIAVMRQGRIVEEGPADRIYETPSHPYTRELLSMAPGRTAPRLAGAESTAGTDKERSITWPK</sequence>
<evidence type="ECO:0000256" key="2">
    <source>
        <dbReference type="ARBA" id="ARBA00005417"/>
    </source>
</evidence>
<evidence type="ECO:0000313" key="11">
    <source>
        <dbReference type="Proteomes" id="UP000037023"/>
    </source>
</evidence>
<dbReference type="OrthoDB" id="4008250at2"/>
<evidence type="ECO:0000259" key="9">
    <source>
        <dbReference type="PROSITE" id="PS50893"/>
    </source>
</evidence>
<evidence type="ECO:0000256" key="7">
    <source>
        <dbReference type="ARBA" id="ARBA00023136"/>
    </source>
</evidence>
<dbReference type="CDD" id="cd03257">
    <property type="entry name" value="ABC_NikE_OppD_transporters"/>
    <property type="match status" value="2"/>
</dbReference>
<dbReference type="Gene3D" id="3.40.50.300">
    <property type="entry name" value="P-loop containing nucleotide triphosphate hydrolases"/>
    <property type="match status" value="2"/>
</dbReference>
<protein>
    <recommendedName>
        <fullName evidence="9">ABC transporter domain-containing protein</fullName>
    </recommendedName>
</protein>
<dbReference type="InterPro" id="IPR003439">
    <property type="entry name" value="ABC_transporter-like_ATP-bd"/>
</dbReference>
<dbReference type="SUPFAM" id="SSF52540">
    <property type="entry name" value="P-loop containing nucleoside triphosphate hydrolases"/>
    <property type="match status" value="2"/>
</dbReference>
<dbReference type="GO" id="GO:0016887">
    <property type="term" value="F:ATP hydrolysis activity"/>
    <property type="evidence" value="ECO:0007669"/>
    <property type="project" value="InterPro"/>
</dbReference>
<dbReference type="PROSITE" id="PS00211">
    <property type="entry name" value="ABC_TRANSPORTER_1"/>
    <property type="match status" value="2"/>
</dbReference>
<dbReference type="InterPro" id="IPR003593">
    <property type="entry name" value="AAA+_ATPase"/>
</dbReference>
<keyword evidence="4" id="KW-1003">Cell membrane</keyword>
<feature type="domain" description="ABC transporter" evidence="9">
    <location>
        <begin position="1"/>
        <end position="257"/>
    </location>
</feature>
<dbReference type="NCBIfam" id="NF007739">
    <property type="entry name" value="PRK10419.1"/>
    <property type="match status" value="2"/>
</dbReference>
<dbReference type="FunFam" id="3.40.50.300:FF:000016">
    <property type="entry name" value="Oligopeptide ABC transporter ATP-binding component"/>
    <property type="match status" value="1"/>
</dbReference>
<name>A0A0L8JB24_STRVR</name>
<feature type="compositionally biased region" description="Basic and acidic residues" evidence="8">
    <location>
        <begin position="619"/>
        <end position="629"/>
    </location>
</feature>
<comment type="subcellular location">
    <subcellularLocation>
        <location evidence="1">Cell membrane</location>
        <topology evidence="1">Peripheral membrane protein</topology>
    </subcellularLocation>
</comment>
<dbReference type="InterPro" id="IPR013563">
    <property type="entry name" value="Oligopep_ABC_C"/>
</dbReference>
<feature type="region of interest" description="Disordered" evidence="8">
    <location>
        <begin position="608"/>
        <end position="629"/>
    </location>
</feature>
<proteinExistence type="inferred from homology"/>
<comment type="caution">
    <text evidence="10">The sequence shown here is derived from an EMBL/GenBank/DDBJ whole genome shotgun (WGS) entry which is preliminary data.</text>
</comment>
<dbReference type="PATRIC" id="fig|1938.6.peg.7574"/>
<evidence type="ECO:0000313" key="10">
    <source>
        <dbReference type="EMBL" id="KOG10719.1"/>
    </source>
</evidence>
<dbReference type="NCBIfam" id="TIGR01727">
    <property type="entry name" value="oligo_HPY"/>
    <property type="match status" value="1"/>
</dbReference>
<dbReference type="PANTHER" id="PTHR43297:SF2">
    <property type="entry name" value="DIPEPTIDE TRANSPORT ATP-BINDING PROTEIN DPPD"/>
    <property type="match status" value="1"/>
</dbReference>
<reference evidence="10 11" key="1">
    <citation type="submission" date="2015-06" db="EMBL/GenBank/DDBJ databases">
        <authorList>
            <person name="Hoefler B.C."/>
            <person name="Straight P.D."/>
        </authorList>
    </citation>
    <scope>NUCLEOTIDE SEQUENCE [LARGE SCALE GENOMIC DNA]</scope>
    <source>
        <strain evidence="10 11">NRRL 3427</strain>
    </source>
</reference>
<evidence type="ECO:0000256" key="6">
    <source>
        <dbReference type="ARBA" id="ARBA00022840"/>
    </source>
</evidence>
<comment type="similarity">
    <text evidence="2">Belongs to the ABC transporter superfamily.</text>
</comment>
<keyword evidence="3" id="KW-0813">Transport</keyword>
<dbReference type="Pfam" id="PF08352">
    <property type="entry name" value="oligo_HPY"/>
    <property type="match status" value="2"/>
</dbReference>
<dbReference type="EMBL" id="LGUP01000392">
    <property type="protein sequence ID" value="KOG10719.1"/>
    <property type="molecule type" value="Genomic_DNA"/>
</dbReference>
<evidence type="ECO:0000256" key="1">
    <source>
        <dbReference type="ARBA" id="ARBA00004202"/>
    </source>
</evidence>
<accession>A0A0L8JB24</accession>
<evidence type="ECO:0000256" key="3">
    <source>
        <dbReference type="ARBA" id="ARBA00022448"/>
    </source>
</evidence>
<dbReference type="GO" id="GO:0005524">
    <property type="term" value="F:ATP binding"/>
    <property type="evidence" value="ECO:0007669"/>
    <property type="project" value="UniProtKB-KW"/>
</dbReference>
<dbReference type="InterPro" id="IPR050388">
    <property type="entry name" value="ABC_Ni/Peptide_Import"/>
</dbReference>
<evidence type="ECO:0000256" key="8">
    <source>
        <dbReference type="SAM" id="MobiDB-lite"/>
    </source>
</evidence>
<organism evidence="10 11">
    <name type="scientific">Streptomyces viridochromogenes</name>
    <dbReference type="NCBI Taxonomy" id="1938"/>
    <lineage>
        <taxon>Bacteria</taxon>
        <taxon>Bacillati</taxon>
        <taxon>Actinomycetota</taxon>
        <taxon>Actinomycetes</taxon>
        <taxon>Kitasatosporales</taxon>
        <taxon>Streptomycetaceae</taxon>
        <taxon>Streptomyces</taxon>
    </lineage>
</organism>
<keyword evidence="5" id="KW-0547">Nucleotide-binding</keyword>
<dbReference type="GO" id="GO:0015833">
    <property type="term" value="P:peptide transport"/>
    <property type="evidence" value="ECO:0007669"/>
    <property type="project" value="InterPro"/>
</dbReference>
<evidence type="ECO:0000256" key="5">
    <source>
        <dbReference type="ARBA" id="ARBA00022741"/>
    </source>
</evidence>
<dbReference type="InterPro" id="IPR017871">
    <property type="entry name" value="ABC_transporter-like_CS"/>
</dbReference>
<keyword evidence="6" id="KW-0067">ATP-binding</keyword>
<dbReference type="NCBIfam" id="NF008453">
    <property type="entry name" value="PRK11308.1"/>
    <property type="match status" value="2"/>
</dbReference>
<dbReference type="PROSITE" id="PS50893">
    <property type="entry name" value="ABC_TRANSPORTER_2"/>
    <property type="match status" value="2"/>
</dbReference>
<dbReference type="RefSeq" id="WP_063738274.1">
    <property type="nucleotide sequence ID" value="NZ_LGUP01000392.1"/>
</dbReference>
<dbReference type="InterPro" id="IPR027417">
    <property type="entry name" value="P-loop_NTPase"/>
</dbReference>
<gene>
    <name evidence="10" type="ORF">ADK34_35140</name>
</gene>
<dbReference type="Pfam" id="PF00005">
    <property type="entry name" value="ABC_tran"/>
    <property type="match status" value="2"/>
</dbReference>
<dbReference type="SMART" id="SM00382">
    <property type="entry name" value="AAA"/>
    <property type="match status" value="2"/>
</dbReference>
<dbReference type="AlphaFoldDB" id="A0A0L8JB24"/>
<keyword evidence="7" id="KW-0472">Membrane</keyword>